<dbReference type="EMBL" id="DS566011">
    <property type="status" value="NOT_ANNOTATED_CDS"/>
    <property type="molecule type" value="Genomic_DNA"/>
</dbReference>
<feature type="region of interest" description="Disordered" evidence="1">
    <location>
        <begin position="173"/>
        <end position="206"/>
    </location>
</feature>
<organism evidence="2 3">
    <name type="scientific">Phytophthora ramorum</name>
    <name type="common">Sudden oak death agent</name>
    <dbReference type="NCBI Taxonomy" id="164328"/>
    <lineage>
        <taxon>Eukaryota</taxon>
        <taxon>Sar</taxon>
        <taxon>Stramenopiles</taxon>
        <taxon>Oomycota</taxon>
        <taxon>Peronosporomycetes</taxon>
        <taxon>Peronosporales</taxon>
        <taxon>Peronosporaceae</taxon>
        <taxon>Phytophthora</taxon>
    </lineage>
</organism>
<reference evidence="2" key="2">
    <citation type="submission" date="2015-06" db="UniProtKB">
        <authorList>
            <consortium name="EnsemblProtists"/>
        </authorList>
    </citation>
    <scope>IDENTIFICATION</scope>
    <source>
        <strain evidence="2">Pr102</strain>
    </source>
</reference>
<sequence>MAPYVQLKSPFDPPSTDMNLAQGLDRKAEYIDNDGVLRRSSRVTRRMIQRGVSIRNAKELAPDEQLHTSVDDRNLEKQASRRATMQLSEEAERKRAANASLKYQAKFDKEKWLKEVNQRAAERVTRRLEQQQEAVLAFEGLVDVTENNTAMSPSRTNTYIDNEGNLRRRISTPADTTQEAEVGFIPGPTTLPPPAPTKPDEPHEFC</sequence>
<dbReference type="eggNOG" id="ENOG502STV2">
    <property type="taxonomic scope" value="Eukaryota"/>
</dbReference>
<dbReference type="AlphaFoldDB" id="H3GI32"/>
<dbReference type="VEuPathDB" id="FungiDB:KRP23_10153"/>
<dbReference type="OMA" id="TENNTAM"/>
<reference evidence="3" key="1">
    <citation type="journal article" date="2006" name="Science">
        <title>Phytophthora genome sequences uncover evolutionary origins and mechanisms of pathogenesis.</title>
        <authorList>
            <person name="Tyler B.M."/>
            <person name="Tripathy S."/>
            <person name="Zhang X."/>
            <person name="Dehal P."/>
            <person name="Jiang R.H."/>
            <person name="Aerts A."/>
            <person name="Arredondo F.D."/>
            <person name="Baxter L."/>
            <person name="Bensasson D."/>
            <person name="Beynon J.L."/>
            <person name="Chapman J."/>
            <person name="Damasceno C.M."/>
            <person name="Dorrance A.E."/>
            <person name="Dou D."/>
            <person name="Dickerman A.W."/>
            <person name="Dubchak I.L."/>
            <person name="Garbelotto M."/>
            <person name="Gijzen M."/>
            <person name="Gordon S.G."/>
            <person name="Govers F."/>
            <person name="Grunwald N.J."/>
            <person name="Huang W."/>
            <person name="Ivors K.L."/>
            <person name="Jones R.W."/>
            <person name="Kamoun S."/>
            <person name="Krampis K."/>
            <person name="Lamour K.H."/>
            <person name="Lee M.K."/>
            <person name="McDonald W.H."/>
            <person name="Medina M."/>
            <person name="Meijer H.J."/>
            <person name="Nordberg E.K."/>
            <person name="Maclean D.J."/>
            <person name="Ospina-Giraldo M.D."/>
            <person name="Morris P.F."/>
            <person name="Phuntumart V."/>
            <person name="Putnam N.H."/>
            <person name="Rash S."/>
            <person name="Rose J.K."/>
            <person name="Sakihama Y."/>
            <person name="Salamov A.A."/>
            <person name="Savidor A."/>
            <person name="Scheuring C.F."/>
            <person name="Smith B.M."/>
            <person name="Sobral B.W."/>
            <person name="Terry A."/>
            <person name="Torto-Alalibo T.A."/>
            <person name="Win J."/>
            <person name="Xu Z."/>
            <person name="Zhang H."/>
            <person name="Grigoriev I.V."/>
            <person name="Rokhsar D.S."/>
            <person name="Boore J.L."/>
        </authorList>
    </citation>
    <scope>NUCLEOTIDE SEQUENCE [LARGE SCALE GENOMIC DNA]</scope>
    <source>
        <strain evidence="3">Pr102</strain>
    </source>
</reference>
<dbReference type="HOGENOM" id="CLU_111815_0_0_1"/>
<dbReference type="InParanoid" id="H3GI32"/>
<protein>
    <submittedName>
        <fullName evidence="2">Uncharacterized protein</fullName>
    </submittedName>
</protein>
<proteinExistence type="predicted"/>
<evidence type="ECO:0000313" key="2">
    <source>
        <dbReference type="EnsemblProtists" id="Phyra75670"/>
    </source>
</evidence>
<evidence type="ECO:0000313" key="3">
    <source>
        <dbReference type="Proteomes" id="UP000005238"/>
    </source>
</evidence>
<evidence type="ECO:0000256" key="1">
    <source>
        <dbReference type="SAM" id="MobiDB-lite"/>
    </source>
</evidence>
<dbReference type="EnsemblProtists" id="Phyra75670">
    <property type="protein sequence ID" value="Phyra75670"/>
    <property type="gene ID" value="Phyra75670"/>
</dbReference>
<dbReference type="Proteomes" id="UP000005238">
    <property type="component" value="Unassembled WGS sequence"/>
</dbReference>
<keyword evidence="3" id="KW-1185">Reference proteome</keyword>
<accession>H3GI32</accession>
<name>H3GI32_PHYRM</name>
<dbReference type="VEuPathDB" id="FungiDB:KRP22_6911"/>